<proteinExistence type="predicted"/>
<evidence type="ECO:0000313" key="11">
    <source>
        <dbReference type="Proteomes" id="UP000244013"/>
    </source>
</evidence>
<dbReference type="AlphaFoldDB" id="A0A2T5U8V1"/>
<evidence type="ECO:0000256" key="5">
    <source>
        <dbReference type="ARBA" id="ARBA00022777"/>
    </source>
</evidence>
<dbReference type="CDD" id="cd16922">
    <property type="entry name" value="HATPase_EvgS-ArcB-TorS-like"/>
    <property type="match status" value="1"/>
</dbReference>
<dbReference type="SMART" id="SM00448">
    <property type="entry name" value="REC"/>
    <property type="match status" value="1"/>
</dbReference>
<dbReference type="Pfam" id="PF00512">
    <property type="entry name" value="HisKA"/>
    <property type="match status" value="1"/>
</dbReference>
<reference evidence="10 11" key="1">
    <citation type="submission" date="2018-04" db="EMBL/GenBank/DDBJ databases">
        <title>Genomic Encyclopedia of Type Strains, Phase III (KMG-III): the genomes of soil and plant-associated and newly described type strains.</title>
        <authorList>
            <person name="Whitman W."/>
        </authorList>
    </citation>
    <scope>NUCLEOTIDE SEQUENCE [LARGE SCALE GENOMIC DNA]</scope>
    <source>
        <strain evidence="10 11">MA-olki</strain>
    </source>
</reference>
<dbReference type="PRINTS" id="PR00344">
    <property type="entry name" value="BCTRLSENSOR"/>
</dbReference>
<comment type="caution">
    <text evidence="10">The sequence shown here is derived from an EMBL/GenBank/DDBJ whole genome shotgun (WGS) entry which is preliminary data.</text>
</comment>
<comment type="catalytic activity">
    <reaction evidence="1">
        <text>ATP + protein L-histidine = ADP + protein N-phospho-L-histidine.</text>
        <dbReference type="EC" id="2.7.13.3"/>
    </reaction>
</comment>
<evidence type="ECO:0000256" key="7">
    <source>
        <dbReference type="PROSITE-ProRule" id="PRU00169"/>
    </source>
</evidence>
<dbReference type="InterPro" id="IPR001789">
    <property type="entry name" value="Sig_transdc_resp-reg_receiver"/>
</dbReference>
<dbReference type="SUPFAM" id="SSF52172">
    <property type="entry name" value="CheY-like"/>
    <property type="match status" value="1"/>
</dbReference>
<dbReference type="InterPro" id="IPR036097">
    <property type="entry name" value="HisK_dim/P_sf"/>
</dbReference>
<name>A0A2T5U8V1_9SPHN</name>
<feature type="domain" description="Response regulatory" evidence="9">
    <location>
        <begin position="273"/>
        <end position="388"/>
    </location>
</feature>
<keyword evidence="6" id="KW-0902">Two-component regulatory system</keyword>
<dbReference type="Proteomes" id="UP000244013">
    <property type="component" value="Unassembled WGS sequence"/>
</dbReference>
<sequence length="474" mass="50940">MTAANASHAATLAELERAKVSAEAANEAKTRYLVAVSHEIRSPLNVIYGYAQLLERDDTLSGAEVGTIIRRSAEHVTNLVEGLLEISRIESGVLTIRSDLIDIRGLLDHIVDMFRMQAAAKGLTLTLDVDDRLPAQVKADEKRLRQILINLVSNAIKYTQSGSVAVKVRYRSQVADIEVRDTGIGIAAGDLDRVFEPFERGNSAEAQSQPGIGLGLAITRVLASVLGGDIAVESEPGVGSSFRFRIMLPAPMVASRPPVQGARITGYGGPPRTVLVIDDDPAQRAILQSLLAALGFAVHTAANGTEGLLLAERTPADIVLLDIQMPGMSGWDVAARLRATHGTALRIVMVSADVHELNNGGEDRRNHDAFVTKPVELDALISLIGTQLDLRWDEAAAPDIPETPAVLAPLPAAALPFLDRLRDLARIGHLRGLENALDMFEQTIPTAAPFVAVLRRQLLDLDLASLQKTLDDAR</sequence>
<dbReference type="InterPro" id="IPR004358">
    <property type="entry name" value="Sig_transdc_His_kin-like_C"/>
</dbReference>
<dbReference type="CDD" id="cd17546">
    <property type="entry name" value="REC_hyHK_CKI1_RcsC-like"/>
    <property type="match status" value="1"/>
</dbReference>
<dbReference type="PANTHER" id="PTHR43047:SF72">
    <property type="entry name" value="OSMOSENSING HISTIDINE PROTEIN KINASE SLN1"/>
    <property type="match status" value="1"/>
</dbReference>
<dbReference type="PANTHER" id="PTHR43047">
    <property type="entry name" value="TWO-COMPONENT HISTIDINE PROTEIN KINASE"/>
    <property type="match status" value="1"/>
</dbReference>
<dbReference type="InterPro" id="IPR011006">
    <property type="entry name" value="CheY-like_superfamily"/>
</dbReference>
<feature type="domain" description="Histidine kinase" evidence="8">
    <location>
        <begin position="35"/>
        <end position="250"/>
    </location>
</feature>
<gene>
    <name evidence="10" type="ORF">C8J25_10228</name>
</gene>
<dbReference type="SUPFAM" id="SSF47384">
    <property type="entry name" value="Homodimeric domain of signal transducing histidine kinase"/>
    <property type="match status" value="1"/>
</dbReference>
<dbReference type="SMART" id="SM00387">
    <property type="entry name" value="HATPase_c"/>
    <property type="match status" value="1"/>
</dbReference>
<keyword evidence="3 7" id="KW-0597">Phosphoprotein</keyword>
<evidence type="ECO:0000256" key="6">
    <source>
        <dbReference type="ARBA" id="ARBA00023012"/>
    </source>
</evidence>
<organism evidence="10 11">
    <name type="scientific">Sphingomonas faeni</name>
    <dbReference type="NCBI Taxonomy" id="185950"/>
    <lineage>
        <taxon>Bacteria</taxon>
        <taxon>Pseudomonadati</taxon>
        <taxon>Pseudomonadota</taxon>
        <taxon>Alphaproteobacteria</taxon>
        <taxon>Sphingomonadales</taxon>
        <taxon>Sphingomonadaceae</taxon>
        <taxon>Sphingomonas</taxon>
    </lineage>
</organism>
<evidence type="ECO:0000313" key="10">
    <source>
        <dbReference type="EMBL" id="PTW47939.1"/>
    </source>
</evidence>
<keyword evidence="5" id="KW-0418">Kinase</keyword>
<dbReference type="InterPro" id="IPR003661">
    <property type="entry name" value="HisK_dim/P_dom"/>
</dbReference>
<dbReference type="GeneID" id="91005068"/>
<dbReference type="GO" id="GO:0009927">
    <property type="term" value="F:histidine phosphotransfer kinase activity"/>
    <property type="evidence" value="ECO:0007669"/>
    <property type="project" value="TreeGrafter"/>
</dbReference>
<dbReference type="PROSITE" id="PS50109">
    <property type="entry name" value="HIS_KIN"/>
    <property type="match status" value="1"/>
</dbReference>
<evidence type="ECO:0000259" key="9">
    <source>
        <dbReference type="PROSITE" id="PS50110"/>
    </source>
</evidence>
<dbReference type="SMART" id="SM00388">
    <property type="entry name" value="HisKA"/>
    <property type="match status" value="1"/>
</dbReference>
<dbReference type="RefSeq" id="WP_107952794.1">
    <property type="nucleotide sequence ID" value="NZ_QAYE01000002.1"/>
</dbReference>
<dbReference type="PROSITE" id="PS50110">
    <property type="entry name" value="RESPONSE_REGULATORY"/>
    <property type="match status" value="1"/>
</dbReference>
<protein>
    <recommendedName>
        <fullName evidence="2">histidine kinase</fullName>
        <ecNumber evidence="2">2.7.13.3</ecNumber>
    </recommendedName>
</protein>
<evidence type="ECO:0000259" key="8">
    <source>
        <dbReference type="PROSITE" id="PS50109"/>
    </source>
</evidence>
<dbReference type="SUPFAM" id="SSF55874">
    <property type="entry name" value="ATPase domain of HSP90 chaperone/DNA topoisomerase II/histidine kinase"/>
    <property type="match status" value="1"/>
</dbReference>
<evidence type="ECO:0000256" key="2">
    <source>
        <dbReference type="ARBA" id="ARBA00012438"/>
    </source>
</evidence>
<dbReference type="CDD" id="cd00082">
    <property type="entry name" value="HisKA"/>
    <property type="match status" value="1"/>
</dbReference>
<feature type="modified residue" description="4-aspartylphosphate" evidence="7">
    <location>
        <position position="322"/>
    </location>
</feature>
<dbReference type="InterPro" id="IPR036890">
    <property type="entry name" value="HATPase_C_sf"/>
</dbReference>
<dbReference type="FunFam" id="3.30.565.10:FF:000010">
    <property type="entry name" value="Sensor histidine kinase RcsC"/>
    <property type="match status" value="1"/>
</dbReference>
<evidence type="ECO:0000256" key="4">
    <source>
        <dbReference type="ARBA" id="ARBA00022679"/>
    </source>
</evidence>
<dbReference type="Pfam" id="PF00072">
    <property type="entry name" value="Response_reg"/>
    <property type="match status" value="1"/>
</dbReference>
<evidence type="ECO:0000256" key="3">
    <source>
        <dbReference type="ARBA" id="ARBA00022553"/>
    </source>
</evidence>
<dbReference type="Gene3D" id="1.10.287.130">
    <property type="match status" value="1"/>
</dbReference>
<dbReference type="EC" id="2.7.13.3" evidence="2"/>
<dbReference type="Gene3D" id="3.40.50.2300">
    <property type="match status" value="1"/>
</dbReference>
<dbReference type="GO" id="GO:0000155">
    <property type="term" value="F:phosphorelay sensor kinase activity"/>
    <property type="evidence" value="ECO:0007669"/>
    <property type="project" value="InterPro"/>
</dbReference>
<dbReference type="Gene3D" id="3.30.565.10">
    <property type="entry name" value="Histidine kinase-like ATPase, C-terminal domain"/>
    <property type="match status" value="1"/>
</dbReference>
<dbReference type="OrthoDB" id="9801651at2"/>
<dbReference type="Pfam" id="PF02518">
    <property type="entry name" value="HATPase_c"/>
    <property type="match status" value="1"/>
</dbReference>
<accession>A0A2T5U8V1</accession>
<keyword evidence="4" id="KW-0808">Transferase</keyword>
<evidence type="ECO:0000256" key="1">
    <source>
        <dbReference type="ARBA" id="ARBA00000085"/>
    </source>
</evidence>
<dbReference type="GO" id="GO:0005886">
    <property type="term" value="C:plasma membrane"/>
    <property type="evidence" value="ECO:0007669"/>
    <property type="project" value="TreeGrafter"/>
</dbReference>
<dbReference type="InterPro" id="IPR005467">
    <property type="entry name" value="His_kinase_dom"/>
</dbReference>
<dbReference type="EMBL" id="QAYE01000002">
    <property type="protein sequence ID" value="PTW47939.1"/>
    <property type="molecule type" value="Genomic_DNA"/>
</dbReference>
<dbReference type="InterPro" id="IPR003594">
    <property type="entry name" value="HATPase_dom"/>
</dbReference>